<dbReference type="AlphaFoldDB" id="A0A1E1KJ32"/>
<dbReference type="Proteomes" id="UP000178129">
    <property type="component" value="Unassembled WGS sequence"/>
</dbReference>
<dbReference type="InParanoid" id="A0A1E1KJ32"/>
<organism evidence="2 3">
    <name type="scientific">Rhynchosporium graminicola</name>
    <dbReference type="NCBI Taxonomy" id="2792576"/>
    <lineage>
        <taxon>Eukaryota</taxon>
        <taxon>Fungi</taxon>
        <taxon>Dikarya</taxon>
        <taxon>Ascomycota</taxon>
        <taxon>Pezizomycotina</taxon>
        <taxon>Leotiomycetes</taxon>
        <taxon>Helotiales</taxon>
        <taxon>Ploettnerulaceae</taxon>
        <taxon>Rhynchosporium</taxon>
    </lineage>
</organism>
<evidence type="ECO:0000313" key="2">
    <source>
        <dbReference type="EMBL" id="CZS98057.1"/>
    </source>
</evidence>
<dbReference type="EMBL" id="FJUW01000014">
    <property type="protein sequence ID" value="CZS98057.1"/>
    <property type="molecule type" value="Genomic_DNA"/>
</dbReference>
<comment type="caution">
    <text evidence="2">The sequence shown here is derived from an EMBL/GenBank/DDBJ whole genome shotgun (WGS) entry which is preliminary data.</text>
</comment>
<gene>
    <name evidence="2" type="ORF">RCO7_06930</name>
</gene>
<accession>A0A1E1KJ32</accession>
<evidence type="ECO:0000313" key="3">
    <source>
        <dbReference type="Proteomes" id="UP000178129"/>
    </source>
</evidence>
<protein>
    <submittedName>
        <fullName evidence="2">Uncharacterized protein</fullName>
    </submittedName>
</protein>
<name>A0A1E1KJ32_9HELO</name>
<dbReference type="GO" id="GO:0003677">
    <property type="term" value="F:DNA binding"/>
    <property type="evidence" value="ECO:0007669"/>
    <property type="project" value="InterPro"/>
</dbReference>
<dbReference type="PRINTS" id="PR00929">
    <property type="entry name" value="ATHOOK"/>
</dbReference>
<evidence type="ECO:0000256" key="1">
    <source>
        <dbReference type="SAM" id="MobiDB-lite"/>
    </source>
</evidence>
<feature type="region of interest" description="Disordered" evidence="1">
    <location>
        <begin position="1"/>
        <end position="206"/>
    </location>
</feature>
<proteinExistence type="predicted"/>
<sequence>MANLSPPPGMITSQRKRGRPRQMPANLPISQRILEQRHTKRLNGEENTSDDEDESFSPSQEELRPPKRGPGRPPCSRYKHRTQSPELGRHHEPGSDQETASSLRKKKRGRPPGSRNFKSKHQPVTIAKEPAGPSKTSLGKRKRDSPDADEVELRTRPGNMDSDSDGSQFIRDDNDSRSEEEDENGDIQTRLPQPSLGGQFRVSQAT</sequence>
<keyword evidence="3" id="KW-1185">Reference proteome</keyword>
<reference evidence="3" key="1">
    <citation type="submission" date="2016-03" db="EMBL/GenBank/DDBJ databases">
        <authorList>
            <person name="Ploux O."/>
        </authorList>
    </citation>
    <scope>NUCLEOTIDE SEQUENCE [LARGE SCALE GENOMIC DNA]</scope>
    <source>
        <strain evidence="3">UK7</strain>
    </source>
</reference>
<dbReference type="InterPro" id="IPR017956">
    <property type="entry name" value="AT_hook_DNA-bd_motif"/>
</dbReference>